<name>A0AAW0CCA0_9AGAR</name>
<keyword evidence="2" id="KW-1185">Reference proteome</keyword>
<evidence type="ECO:0000313" key="2">
    <source>
        <dbReference type="Proteomes" id="UP001383192"/>
    </source>
</evidence>
<dbReference type="AlphaFoldDB" id="A0AAW0CCA0"/>
<accession>A0AAW0CCA0</accession>
<sequence>MTMHSSQLPLDIVEKIIKDHIAPKPPSHRFMNRRTINSCSLVSRLWLYAARPHLFFDYSLIVPRNDHRLESLKALYQSPLCTLHLARIETLAIDPSLGETACLAPFLEWYTSTIPESRAKLHSITIDTVKTSLVALFRERVPSEQLSKYASGPALTGVTHLHLNAVYFQACSNVIELFRSFPQLKSLVFTSIIAYPRQVELASQSPGVNVNVNMGQLQTIELDDDSFLYLHPHITFPSLRRLVYTEHRKRFVDPPDTRRSLKNLGDLLQVMGQQLEILELTIKLRANNCVSDSQISKFLDLSTKTPLLQTLRLEIDHKFLFPALSFSRPHPTLTSITLTRGDVDWGICDTILHKSAPGLTHLSIFVIVRTSRLEIHDKHGYNPETMDPEIVLRKKRALKDIQKQMPWSVKRGVGLCPEYYFLLMPMKRERLLGY</sequence>
<comment type="caution">
    <text evidence="1">The sequence shown here is derived from an EMBL/GenBank/DDBJ whole genome shotgun (WGS) entry which is preliminary data.</text>
</comment>
<evidence type="ECO:0008006" key="3">
    <source>
        <dbReference type="Google" id="ProtNLM"/>
    </source>
</evidence>
<organism evidence="1 2">
    <name type="scientific">Paramarasmius palmivorus</name>
    <dbReference type="NCBI Taxonomy" id="297713"/>
    <lineage>
        <taxon>Eukaryota</taxon>
        <taxon>Fungi</taxon>
        <taxon>Dikarya</taxon>
        <taxon>Basidiomycota</taxon>
        <taxon>Agaricomycotina</taxon>
        <taxon>Agaricomycetes</taxon>
        <taxon>Agaricomycetidae</taxon>
        <taxon>Agaricales</taxon>
        <taxon>Marasmiineae</taxon>
        <taxon>Marasmiaceae</taxon>
        <taxon>Paramarasmius</taxon>
    </lineage>
</organism>
<dbReference type="Proteomes" id="UP001383192">
    <property type="component" value="Unassembled WGS sequence"/>
</dbReference>
<dbReference type="EMBL" id="JAYKXP010000050">
    <property type="protein sequence ID" value="KAK7036543.1"/>
    <property type="molecule type" value="Genomic_DNA"/>
</dbReference>
<gene>
    <name evidence="1" type="ORF">VNI00_011476</name>
</gene>
<protein>
    <recommendedName>
        <fullName evidence="3">F-box domain-containing protein</fullName>
    </recommendedName>
</protein>
<evidence type="ECO:0000313" key="1">
    <source>
        <dbReference type="EMBL" id="KAK7036543.1"/>
    </source>
</evidence>
<proteinExistence type="predicted"/>
<reference evidence="1 2" key="1">
    <citation type="submission" date="2024-01" db="EMBL/GenBank/DDBJ databases">
        <title>A draft genome for a cacao thread blight-causing isolate of Paramarasmius palmivorus.</title>
        <authorList>
            <person name="Baruah I.K."/>
            <person name="Bukari Y."/>
            <person name="Amoako-Attah I."/>
            <person name="Meinhardt L.W."/>
            <person name="Bailey B.A."/>
            <person name="Cohen S.P."/>
        </authorList>
    </citation>
    <scope>NUCLEOTIDE SEQUENCE [LARGE SCALE GENOMIC DNA]</scope>
    <source>
        <strain evidence="1 2">GH-12</strain>
    </source>
</reference>